<dbReference type="KEGG" id="hap:HAPS_2086"/>
<name>B8F889_GLAP5</name>
<evidence type="ECO:0008006" key="3">
    <source>
        <dbReference type="Google" id="ProtNLM"/>
    </source>
</evidence>
<accession>B8F889</accession>
<dbReference type="STRING" id="557723.HAPS_2086"/>
<gene>
    <name evidence="1" type="ordered locus">HAPS_2086</name>
</gene>
<evidence type="ECO:0000313" key="1">
    <source>
        <dbReference type="EMBL" id="ACL33542.1"/>
    </source>
</evidence>
<proteinExistence type="predicted"/>
<evidence type="ECO:0000313" key="2">
    <source>
        <dbReference type="Proteomes" id="UP000006743"/>
    </source>
</evidence>
<organism evidence="1 2">
    <name type="scientific">Glaesserella parasuis serovar 5 (strain SH0165)</name>
    <name type="common">Haemophilus parasuis</name>
    <dbReference type="NCBI Taxonomy" id="557723"/>
    <lineage>
        <taxon>Bacteria</taxon>
        <taxon>Pseudomonadati</taxon>
        <taxon>Pseudomonadota</taxon>
        <taxon>Gammaproteobacteria</taxon>
        <taxon>Pasteurellales</taxon>
        <taxon>Pasteurellaceae</taxon>
        <taxon>Glaesserella</taxon>
    </lineage>
</organism>
<keyword evidence="2" id="KW-1185">Reference proteome</keyword>
<dbReference type="EMBL" id="CP001321">
    <property type="protein sequence ID" value="ACL33542.1"/>
    <property type="molecule type" value="Genomic_DNA"/>
</dbReference>
<protein>
    <recommendedName>
        <fullName evidence="3">Transposase</fullName>
    </recommendedName>
</protein>
<dbReference type="AlphaFoldDB" id="B8F889"/>
<reference evidence="1 2" key="1">
    <citation type="journal article" date="2009" name="J. Bacteriol.">
        <title>Complete genome sequence of Haemophilus parasuis SH0165.</title>
        <authorList>
            <person name="Yue M."/>
            <person name="Yang F."/>
            <person name="Yang J."/>
            <person name="Bei W."/>
            <person name="Cai X."/>
            <person name="Chen L."/>
            <person name="Dong J."/>
            <person name="Zhou R."/>
            <person name="Jin M."/>
            <person name="Jin Q."/>
            <person name="Chen H."/>
        </authorList>
    </citation>
    <scope>NUCLEOTIDE SEQUENCE [LARGE SCALE GENOMIC DNA]</scope>
    <source>
        <strain evidence="1 2">SH0165</strain>
    </source>
</reference>
<sequence>MRNSFNIVKNLEKKYQRKYSRDIAICQKDNQKLSLKFISIYTRNRYIEQVFSTIKEQL</sequence>
<dbReference type="Proteomes" id="UP000006743">
    <property type="component" value="Chromosome"/>
</dbReference>
<dbReference type="HOGENOM" id="CLU_2973124_0_0_6"/>